<dbReference type="AlphaFoldDB" id="A0A0D2JES7"/>
<sequence>MHFQAVADGALIAPCGCLDVRATPRVAAAAAAAAAPDAAPPPALPRLRRLCVAQASPALARLAPRLRVVDLRSSDVGLSHLAQCEPHCSVEELCIGPPAIPCTSGYLARRARGRPGGDAAFTSGAPAPLLAFAHLPGPGSFPTLSRLRLRGGGALALQLLSELGPFAGPRLRGLSVEWAAADGPAPLARALRALLPLAGALEALRVEVFAAGAPPLAPARAWDDAALAALAFELLGVRPRSLRRVDVVLPPGAVWDPALGGACLDGASWAGCVRLMGHLPWLHISEGRGGAGGLKAWDWTDDFEGAEAC</sequence>
<dbReference type="KEGG" id="mng:MNEG_9921"/>
<name>A0A0D2JES7_9CHLO</name>
<evidence type="ECO:0000313" key="2">
    <source>
        <dbReference type="Proteomes" id="UP000054498"/>
    </source>
</evidence>
<protein>
    <submittedName>
        <fullName evidence="1">Uncharacterized protein</fullName>
    </submittedName>
</protein>
<keyword evidence="2" id="KW-1185">Reference proteome</keyword>
<accession>A0A0D2JES7</accession>
<evidence type="ECO:0000313" key="1">
    <source>
        <dbReference type="EMBL" id="KIY98037.1"/>
    </source>
</evidence>
<dbReference type="RefSeq" id="XP_013897057.1">
    <property type="nucleotide sequence ID" value="XM_014041603.1"/>
</dbReference>
<dbReference type="Proteomes" id="UP000054498">
    <property type="component" value="Unassembled WGS sequence"/>
</dbReference>
<proteinExistence type="predicted"/>
<dbReference type="GeneID" id="25742796"/>
<dbReference type="EMBL" id="KK102332">
    <property type="protein sequence ID" value="KIY98037.1"/>
    <property type="molecule type" value="Genomic_DNA"/>
</dbReference>
<organism evidence="1 2">
    <name type="scientific">Monoraphidium neglectum</name>
    <dbReference type="NCBI Taxonomy" id="145388"/>
    <lineage>
        <taxon>Eukaryota</taxon>
        <taxon>Viridiplantae</taxon>
        <taxon>Chlorophyta</taxon>
        <taxon>core chlorophytes</taxon>
        <taxon>Chlorophyceae</taxon>
        <taxon>CS clade</taxon>
        <taxon>Sphaeropleales</taxon>
        <taxon>Selenastraceae</taxon>
        <taxon>Monoraphidium</taxon>
    </lineage>
</organism>
<gene>
    <name evidence="1" type="ORF">MNEG_9921</name>
</gene>
<reference evidence="1 2" key="1">
    <citation type="journal article" date="2013" name="BMC Genomics">
        <title>Reconstruction of the lipid metabolism for the microalga Monoraphidium neglectum from its genome sequence reveals characteristics suitable for biofuel production.</title>
        <authorList>
            <person name="Bogen C."/>
            <person name="Al-Dilaimi A."/>
            <person name="Albersmeier A."/>
            <person name="Wichmann J."/>
            <person name="Grundmann M."/>
            <person name="Rupp O."/>
            <person name="Lauersen K.J."/>
            <person name="Blifernez-Klassen O."/>
            <person name="Kalinowski J."/>
            <person name="Goesmann A."/>
            <person name="Mussgnug J.H."/>
            <person name="Kruse O."/>
        </authorList>
    </citation>
    <scope>NUCLEOTIDE SEQUENCE [LARGE SCALE GENOMIC DNA]</scope>
    <source>
        <strain evidence="1 2">SAG 48.87</strain>
    </source>
</reference>